<feature type="compositionally biased region" description="Pro residues" evidence="1">
    <location>
        <begin position="192"/>
        <end position="207"/>
    </location>
</feature>
<evidence type="ECO:0000313" key="3">
    <source>
        <dbReference type="Proteomes" id="UP000241818"/>
    </source>
</evidence>
<evidence type="ECO:0000256" key="1">
    <source>
        <dbReference type="SAM" id="MobiDB-lite"/>
    </source>
</evidence>
<dbReference type="GeneID" id="36572584"/>
<keyword evidence="3" id="KW-1185">Reference proteome</keyword>
<dbReference type="Proteomes" id="UP000241818">
    <property type="component" value="Unassembled WGS sequence"/>
</dbReference>
<dbReference type="STRING" id="857342.A0A2T3AUF1"/>
<accession>A0A2T3AUF1</accession>
<dbReference type="EMBL" id="KZ679015">
    <property type="protein sequence ID" value="PSS12262.1"/>
    <property type="molecule type" value="Genomic_DNA"/>
</dbReference>
<feature type="region of interest" description="Disordered" evidence="1">
    <location>
        <begin position="379"/>
        <end position="422"/>
    </location>
</feature>
<name>A0A2T3AUF1_AMORE</name>
<feature type="region of interest" description="Disordered" evidence="1">
    <location>
        <begin position="318"/>
        <end position="356"/>
    </location>
</feature>
<dbReference type="Gene3D" id="2.30.30.40">
    <property type="entry name" value="SH3 Domains"/>
    <property type="match status" value="1"/>
</dbReference>
<dbReference type="InParanoid" id="A0A2T3AUF1"/>
<feature type="region of interest" description="Disordered" evidence="1">
    <location>
        <begin position="1"/>
        <end position="24"/>
    </location>
</feature>
<dbReference type="AlphaFoldDB" id="A0A2T3AUF1"/>
<feature type="compositionally biased region" description="Basic and acidic residues" evidence="1">
    <location>
        <begin position="318"/>
        <end position="333"/>
    </location>
</feature>
<dbReference type="SUPFAM" id="SSF50044">
    <property type="entry name" value="SH3-domain"/>
    <property type="match status" value="1"/>
</dbReference>
<organism evidence="2 3">
    <name type="scientific">Amorphotheca resinae ATCC 22711</name>
    <dbReference type="NCBI Taxonomy" id="857342"/>
    <lineage>
        <taxon>Eukaryota</taxon>
        <taxon>Fungi</taxon>
        <taxon>Dikarya</taxon>
        <taxon>Ascomycota</taxon>
        <taxon>Pezizomycotina</taxon>
        <taxon>Leotiomycetes</taxon>
        <taxon>Helotiales</taxon>
        <taxon>Amorphothecaceae</taxon>
        <taxon>Amorphotheca</taxon>
    </lineage>
</organism>
<evidence type="ECO:0000313" key="2">
    <source>
        <dbReference type="EMBL" id="PSS12262.1"/>
    </source>
</evidence>
<feature type="region of interest" description="Disordered" evidence="1">
    <location>
        <begin position="188"/>
        <end position="240"/>
    </location>
</feature>
<reference evidence="2 3" key="1">
    <citation type="journal article" date="2018" name="New Phytol.">
        <title>Comparative genomics and transcriptomics depict ericoid mycorrhizal fungi as versatile saprotrophs and plant mutualists.</title>
        <authorList>
            <person name="Martino E."/>
            <person name="Morin E."/>
            <person name="Grelet G.A."/>
            <person name="Kuo A."/>
            <person name="Kohler A."/>
            <person name="Daghino S."/>
            <person name="Barry K.W."/>
            <person name="Cichocki N."/>
            <person name="Clum A."/>
            <person name="Dockter R.B."/>
            <person name="Hainaut M."/>
            <person name="Kuo R.C."/>
            <person name="LaButti K."/>
            <person name="Lindahl B.D."/>
            <person name="Lindquist E.A."/>
            <person name="Lipzen A."/>
            <person name="Khouja H.R."/>
            <person name="Magnuson J."/>
            <person name="Murat C."/>
            <person name="Ohm R.A."/>
            <person name="Singer S.W."/>
            <person name="Spatafora J.W."/>
            <person name="Wang M."/>
            <person name="Veneault-Fourrey C."/>
            <person name="Henrissat B."/>
            <person name="Grigoriev I.V."/>
            <person name="Martin F.M."/>
            <person name="Perotto S."/>
        </authorList>
    </citation>
    <scope>NUCLEOTIDE SEQUENCE [LARGE SCALE GENOMIC DNA]</scope>
    <source>
        <strain evidence="2 3">ATCC 22711</strain>
    </source>
</reference>
<dbReference type="RefSeq" id="XP_024718260.1">
    <property type="nucleotide sequence ID" value="XM_024864503.1"/>
</dbReference>
<dbReference type="InterPro" id="IPR036028">
    <property type="entry name" value="SH3-like_dom_sf"/>
</dbReference>
<dbReference type="OrthoDB" id="5243589at2759"/>
<gene>
    <name evidence="2" type="ORF">M430DRAFT_21362</name>
</gene>
<proteinExistence type="predicted"/>
<protein>
    <submittedName>
        <fullName evidence="2">Uncharacterized protein</fullName>
    </submittedName>
</protein>
<sequence length="899" mass="99097">MREPLRQPAASPAPSTLSMTGDFAPPVKRITKTLDTGIKLGKRVSKSAISASAANALQISLSARDLQRSLERDLQLISNAYKQCVGSYGEPFTRTLVENEQIQSRLKELSIGLNDQINECLDFEDRPDSFDQTAFTSLQRESQRCEAECTAIFNEIQDQLLHSTLQDFRIKEKSRGDGAQLRIMRQTNFSWKPPPPPPNRPPPPSPVSPLQKHTPRFPQNSPSLPSLPAKPMSPWHINSPAQFDIGSPVSVMSSSLGTSPGHLSHRVSPSLSLDEQTPQFIPAEHVSHRLSANEEFLERRRRSRMMFQEELRRSGASIEEYRTREASSDRERLSPSPNSPPSRTLLARASSPTLGGDVNIGFVGSPTLEHFTLSTSPELVSKVTGNGQESTMSRQRNHGARNSDSSSITQSQFHRPDSQASQDSIFGLRAAAAPLSPPLSEHGLTDTDNFPETLATTLRTPDFGKGIEQGLEAVNGIDHGNGLIPVKENGNTQPTPTASVASVEYPMRHDSSFYKFGGFCEGAKAVMRGEPGFTIVKKPAGQFSSTKSARCKSCSYEIGWKEFEKDRNLDRDGIYGNSSIRFRQRFVTKSHLRTESLDQPLYACVFCVKEHKTVEEHDATVFFSVPQLFRHLARHSQPLPTIEGINALYGPQTLELLDFDLHFTRPDVIPSQYNITEIASKVATRPAALASITHHPKLTSSTFHDPDGNPTLHFAAGARIVGITFPKAFNGTWCTGYHDGKRGSFPASAITLERPVHEDLRMNAQSSLIAFAKWDFKPKQAKEGEWLSFKKGECISAIGYSYPDHWCWSGQILDSKGKSRWGIFPAAFVEGLREASSIPLPASSPGGLRSGFGAFGRRKSSKQAIMRGLENAGDSVSVMSQPGLEAVPQYKSGWSSWSR</sequence>